<dbReference type="EMBL" id="SJPN01000015">
    <property type="protein sequence ID" value="TWT91555.1"/>
    <property type="molecule type" value="Genomic_DNA"/>
</dbReference>
<evidence type="ECO:0000313" key="8">
    <source>
        <dbReference type="Proteomes" id="UP000320176"/>
    </source>
</evidence>
<evidence type="ECO:0000259" key="6">
    <source>
        <dbReference type="Pfam" id="PF00884"/>
    </source>
</evidence>
<dbReference type="Gene3D" id="3.40.720.10">
    <property type="entry name" value="Alkaline Phosphatase, subunit A"/>
    <property type="match status" value="1"/>
</dbReference>
<protein>
    <submittedName>
        <fullName evidence="7">Arylsulfatase</fullName>
        <ecNumber evidence="7">3.1.6.1</ecNumber>
    </submittedName>
</protein>
<evidence type="ECO:0000256" key="3">
    <source>
        <dbReference type="ARBA" id="ARBA00022801"/>
    </source>
</evidence>
<comment type="similarity">
    <text evidence="1">Belongs to the sulfatase family.</text>
</comment>
<reference evidence="7 8" key="1">
    <citation type="submission" date="2019-02" db="EMBL/GenBank/DDBJ databases">
        <title>Deep-cultivation of Planctomycetes and their phenomic and genomic characterization uncovers novel biology.</title>
        <authorList>
            <person name="Wiegand S."/>
            <person name="Jogler M."/>
            <person name="Boedeker C."/>
            <person name="Pinto D."/>
            <person name="Vollmers J."/>
            <person name="Rivas-Marin E."/>
            <person name="Kohn T."/>
            <person name="Peeters S.H."/>
            <person name="Heuer A."/>
            <person name="Rast P."/>
            <person name="Oberbeckmann S."/>
            <person name="Bunk B."/>
            <person name="Jeske O."/>
            <person name="Meyerdierks A."/>
            <person name="Storesund J.E."/>
            <person name="Kallscheuer N."/>
            <person name="Luecker S."/>
            <person name="Lage O.M."/>
            <person name="Pohl T."/>
            <person name="Merkel B.J."/>
            <person name="Hornburger P."/>
            <person name="Mueller R.-W."/>
            <person name="Bruemmer F."/>
            <person name="Labrenz M."/>
            <person name="Spormann A.M."/>
            <person name="Op Den Camp H."/>
            <person name="Overmann J."/>
            <person name="Amann R."/>
            <person name="Jetten M.S.M."/>
            <person name="Mascher T."/>
            <person name="Medema M.H."/>
            <person name="Devos D.P."/>
            <person name="Kaster A.-K."/>
            <person name="Ovreas L."/>
            <person name="Rohde M."/>
            <person name="Galperin M.Y."/>
            <person name="Jogler C."/>
        </authorList>
    </citation>
    <scope>NUCLEOTIDE SEQUENCE [LARGE SCALE GENOMIC DNA]</scope>
    <source>
        <strain evidence="7 8">Pla52n</strain>
    </source>
</reference>
<keyword evidence="2" id="KW-0479">Metal-binding</keyword>
<dbReference type="PANTHER" id="PTHR42693">
    <property type="entry name" value="ARYLSULFATASE FAMILY MEMBER"/>
    <property type="match status" value="1"/>
</dbReference>
<evidence type="ECO:0000256" key="5">
    <source>
        <dbReference type="SAM" id="Phobius"/>
    </source>
</evidence>
<accession>A0A5C5ZWR0</accession>
<dbReference type="GO" id="GO:0004065">
    <property type="term" value="F:arylsulfatase activity"/>
    <property type="evidence" value="ECO:0007669"/>
    <property type="project" value="UniProtKB-EC"/>
</dbReference>
<dbReference type="Pfam" id="PF00884">
    <property type="entry name" value="Sulfatase"/>
    <property type="match status" value="1"/>
</dbReference>
<dbReference type="CDD" id="cd16146">
    <property type="entry name" value="ARS_like"/>
    <property type="match status" value="1"/>
</dbReference>
<evidence type="ECO:0000256" key="1">
    <source>
        <dbReference type="ARBA" id="ARBA00008779"/>
    </source>
</evidence>
<dbReference type="Gene3D" id="2.60.120.260">
    <property type="entry name" value="Galactose-binding domain-like"/>
    <property type="match status" value="1"/>
</dbReference>
<dbReference type="SUPFAM" id="SSF53649">
    <property type="entry name" value="Alkaline phosphatase-like"/>
    <property type="match status" value="1"/>
</dbReference>
<keyword evidence="5" id="KW-0472">Membrane</keyword>
<evidence type="ECO:0000313" key="7">
    <source>
        <dbReference type="EMBL" id="TWT91555.1"/>
    </source>
</evidence>
<evidence type="ECO:0000256" key="4">
    <source>
        <dbReference type="ARBA" id="ARBA00022837"/>
    </source>
</evidence>
<dbReference type="PANTHER" id="PTHR42693:SF53">
    <property type="entry name" value="ENDO-4-O-SULFATASE"/>
    <property type="match status" value="1"/>
</dbReference>
<organism evidence="7 8">
    <name type="scientific">Stieleria varia</name>
    <dbReference type="NCBI Taxonomy" id="2528005"/>
    <lineage>
        <taxon>Bacteria</taxon>
        <taxon>Pseudomonadati</taxon>
        <taxon>Planctomycetota</taxon>
        <taxon>Planctomycetia</taxon>
        <taxon>Pirellulales</taxon>
        <taxon>Pirellulaceae</taxon>
        <taxon>Stieleria</taxon>
    </lineage>
</organism>
<dbReference type="PROSITE" id="PS00523">
    <property type="entry name" value="SULFATASE_1"/>
    <property type="match status" value="1"/>
</dbReference>
<dbReference type="Gene3D" id="3.30.1120.10">
    <property type="match status" value="1"/>
</dbReference>
<dbReference type="InterPro" id="IPR017850">
    <property type="entry name" value="Alkaline_phosphatase_core_sf"/>
</dbReference>
<comment type="caution">
    <text evidence="7">The sequence shown here is derived from an EMBL/GenBank/DDBJ whole genome shotgun (WGS) entry which is preliminary data.</text>
</comment>
<keyword evidence="4" id="KW-0106">Calcium</keyword>
<dbReference type="EC" id="3.1.6.1" evidence="7"/>
<dbReference type="InterPro" id="IPR024607">
    <property type="entry name" value="Sulfatase_CS"/>
</dbReference>
<dbReference type="InterPro" id="IPR000917">
    <property type="entry name" value="Sulfatase_N"/>
</dbReference>
<gene>
    <name evidence="7" type="primary">atsA_65</name>
    <name evidence="7" type="ORF">Pla52n_65460</name>
</gene>
<evidence type="ECO:0000256" key="2">
    <source>
        <dbReference type="ARBA" id="ARBA00022723"/>
    </source>
</evidence>
<dbReference type="InterPro" id="IPR050738">
    <property type="entry name" value="Sulfatase"/>
</dbReference>
<dbReference type="AlphaFoldDB" id="A0A5C5ZWR0"/>
<dbReference type="Proteomes" id="UP000320176">
    <property type="component" value="Unassembled WGS sequence"/>
</dbReference>
<keyword evidence="5" id="KW-0812">Transmembrane</keyword>
<proteinExistence type="inferred from homology"/>
<keyword evidence="8" id="KW-1185">Reference proteome</keyword>
<feature type="transmembrane region" description="Helical" evidence="5">
    <location>
        <begin position="67"/>
        <end position="88"/>
    </location>
</feature>
<feature type="domain" description="Sulfatase N-terminal" evidence="6">
    <location>
        <begin position="98"/>
        <end position="416"/>
    </location>
</feature>
<sequence length="671" mass="74238">MAAKKFRSTHTTNPHNGMIKTDGAFRLGYHDRTFARRTDFDSNNVEFDVSSMICFTRKRLLDLVRSIGFGFQLSMACLLVASVGITSASNACADGKSPNVLVILADDQGWGDLSLHGNPNLSTPNIDSLARDGAQIDHFYVCAVCSPTRAEFLTGRYHTRMGVYSTSAGGERFNVDERTIGDVFRGAGYATAAYGKWHSGMQWPYHPNARGFDDFYGFCSGHWGNYFSPMLEHNGQIVEGKGFIVDDLTSHAIDFISAHSNSADSEPEQGSEPFFVYLPLNTPHSPMQVPDPFWDRFADKAMVPDPAPENAKGQDIQHTRAAMAMCENIDHNVGRLLRHLDEQKLADNTIVVYFSDNGPNGKRFNGGMRGRKGSTTEGGLRSPCLIRYPAQIPAGTHVKQVGAAIDLLPTLADLAEIGWEQQRPLDGISLADALRQMSTGPTDRLLFSAWGGKATVRSQQYRMQRDGSLYDLAADPGETTDIAGQRPEIAGKMKSALDAWIAETKPLSRDHKETRPFPLGHPQATWTQLPARDAKSTGAIVRSNRFPNCTFMTKWTNTRDQITWDVDVLAEGDFEVQMYYSCPAESVGSTIRLTCGESTLDAEISEPNDAPLIGMKEDRLQRAEGYVRRWKPMTLGQIHLEPGRTTLALRATDVPGEQVADMRLLMFRRLP</sequence>
<keyword evidence="3 7" id="KW-0378">Hydrolase</keyword>
<keyword evidence="5" id="KW-1133">Transmembrane helix</keyword>
<name>A0A5C5ZWR0_9BACT</name>
<dbReference type="GO" id="GO:0046872">
    <property type="term" value="F:metal ion binding"/>
    <property type="evidence" value="ECO:0007669"/>
    <property type="project" value="UniProtKB-KW"/>
</dbReference>